<evidence type="ECO:0000256" key="2">
    <source>
        <dbReference type="ARBA" id="ARBA00023315"/>
    </source>
</evidence>
<dbReference type="Proteomes" id="UP001216674">
    <property type="component" value="Unassembled WGS sequence"/>
</dbReference>
<comment type="caution">
    <text evidence="4">The sequence shown here is derived from an EMBL/GenBank/DDBJ whole genome shotgun (WGS) entry which is preliminary data.</text>
</comment>
<dbReference type="Gene3D" id="3.40.630.30">
    <property type="match status" value="1"/>
</dbReference>
<keyword evidence="2" id="KW-0012">Acyltransferase</keyword>
<gene>
    <name evidence="4" type="ORF">P3W85_22515</name>
</gene>
<dbReference type="InterPro" id="IPR016181">
    <property type="entry name" value="Acyl_CoA_acyltransferase"/>
</dbReference>
<evidence type="ECO:0000259" key="3">
    <source>
        <dbReference type="PROSITE" id="PS51186"/>
    </source>
</evidence>
<dbReference type="PROSITE" id="PS51186">
    <property type="entry name" value="GNAT"/>
    <property type="match status" value="1"/>
</dbReference>
<dbReference type="CDD" id="cd04301">
    <property type="entry name" value="NAT_SF"/>
    <property type="match status" value="1"/>
</dbReference>
<feature type="domain" description="N-acetyltransferase" evidence="3">
    <location>
        <begin position="7"/>
        <end position="134"/>
    </location>
</feature>
<protein>
    <submittedName>
        <fullName evidence="4">GNAT family N-acetyltransferase</fullName>
    </submittedName>
</protein>
<evidence type="ECO:0000313" key="4">
    <source>
        <dbReference type="EMBL" id="MDF3835700.1"/>
    </source>
</evidence>
<evidence type="ECO:0000313" key="5">
    <source>
        <dbReference type="Proteomes" id="UP001216674"/>
    </source>
</evidence>
<dbReference type="PANTHER" id="PTHR43626:SF4">
    <property type="entry name" value="GCN5-RELATED N-ACETYLTRANSFERASE 2, CHLOROPLASTIC"/>
    <property type="match status" value="1"/>
</dbReference>
<dbReference type="Pfam" id="PF00583">
    <property type="entry name" value="Acetyltransf_1"/>
    <property type="match status" value="1"/>
</dbReference>
<organism evidence="4 5">
    <name type="scientific">Cupriavidus basilensis</name>
    <dbReference type="NCBI Taxonomy" id="68895"/>
    <lineage>
        <taxon>Bacteria</taxon>
        <taxon>Pseudomonadati</taxon>
        <taxon>Pseudomonadota</taxon>
        <taxon>Betaproteobacteria</taxon>
        <taxon>Burkholderiales</taxon>
        <taxon>Burkholderiaceae</taxon>
        <taxon>Cupriavidus</taxon>
    </lineage>
</organism>
<dbReference type="RefSeq" id="WP_276266410.1">
    <property type="nucleotide sequence ID" value="NZ_JARJLM010000378.1"/>
</dbReference>
<reference evidence="4 5" key="1">
    <citation type="submission" date="2023-03" db="EMBL/GenBank/DDBJ databases">
        <title>Draft assemblies of triclosan tolerant bacteria isolated from returned activated sludge.</title>
        <authorList>
            <person name="Van Hamelsveld S."/>
        </authorList>
    </citation>
    <scope>NUCLEOTIDE SEQUENCE [LARGE SCALE GENOMIC DNA]</scope>
    <source>
        <strain evidence="4 5">GW210010_S58</strain>
    </source>
</reference>
<name>A0ABT6ASU8_9BURK</name>
<evidence type="ECO:0000256" key="1">
    <source>
        <dbReference type="ARBA" id="ARBA00022679"/>
    </source>
</evidence>
<keyword evidence="5" id="KW-1185">Reference proteome</keyword>
<dbReference type="SUPFAM" id="SSF55729">
    <property type="entry name" value="Acyl-CoA N-acyltransferases (Nat)"/>
    <property type="match status" value="1"/>
</dbReference>
<dbReference type="PANTHER" id="PTHR43626">
    <property type="entry name" value="ACYL-COA N-ACYLTRANSFERASE"/>
    <property type="match status" value="1"/>
</dbReference>
<proteinExistence type="predicted"/>
<dbReference type="EMBL" id="JARJLM010000378">
    <property type="protein sequence ID" value="MDF3835700.1"/>
    <property type="molecule type" value="Genomic_DNA"/>
</dbReference>
<accession>A0ABT6ASU8</accession>
<sequence>MSFEDKIEYKNNAEVTDEHLNELFSASWPNHQPSSFRMVLSLSLVYVCAFRATELIGYVNVAWDGRSHAFILDPTVHPRYRRQGIGQQLVLSAIAAAREHGVAWMHVDFEPHLREFYAQCGFRASEAGIVNLAG</sequence>
<dbReference type="InterPro" id="IPR000182">
    <property type="entry name" value="GNAT_dom"/>
</dbReference>
<dbReference type="InterPro" id="IPR045039">
    <property type="entry name" value="NSI-like"/>
</dbReference>
<keyword evidence="1" id="KW-0808">Transferase</keyword>